<accession>A0ACC0Y436</accession>
<comment type="caution">
    <text evidence="1">The sequence shown here is derived from an EMBL/GenBank/DDBJ whole genome shotgun (WGS) entry which is preliminary data.</text>
</comment>
<evidence type="ECO:0000313" key="2">
    <source>
        <dbReference type="Proteomes" id="UP001163603"/>
    </source>
</evidence>
<gene>
    <name evidence="1" type="ORF">Pint_13238</name>
</gene>
<reference evidence="2" key="1">
    <citation type="journal article" date="2023" name="G3 (Bethesda)">
        <title>Genome assembly and association tests identify interacting loci associated with vigor, precocity, and sex in interspecific pistachio rootstocks.</title>
        <authorList>
            <person name="Palmer W."/>
            <person name="Jacygrad E."/>
            <person name="Sagayaradj S."/>
            <person name="Cavanaugh K."/>
            <person name="Han R."/>
            <person name="Bertier L."/>
            <person name="Beede B."/>
            <person name="Kafkas S."/>
            <person name="Golino D."/>
            <person name="Preece J."/>
            <person name="Michelmore R."/>
        </authorList>
    </citation>
    <scope>NUCLEOTIDE SEQUENCE [LARGE SCALE GENOMIC DNA]</scope>
</reference>
<keyword evidence="2" id="KW-1185">Reference proteome</keyword>
<dbReference type="EMBL" id="CM047743">
    <property type="protein sequence ID" value="KAJ0029864.1"/>
    <property type="molecule type" value="Genomic_DNA"/>
</dbReference>
<evidence type="ECO:0000313" key="1">
    <source>
        <dbReference type="EMBL" id="KAJ0029864.1"/>
    </source>
</evidence>
<protein>
    <submittedName>
        <fullName evidence="1">Uncharacterized protein</fullName>
    </submittedName>
</protein>
<sequence length="292" mass="34166">MEKQQQHKVEEKKAGDIAQQVKKRKRKEVFPFGNYKNYYGYRIGEGLDEDPRLKVFKEEWFQGKNCLDIGCNSGIITIQIAKKFQCRSILGVDIDSNRVEDAYWHLRKIVKMEKDERKRAQASRLDVPGNTDGPQRGVMVMSSAEEEEVSKDCSPPVERDLHEIVSFQQENFVHSRHPLEMQYDTILCLSVTKWIHLNWGDDALITLFTRIWRLLHPGGIFVLEPQPWRSYEKNRRVSETTATNYQNIVFHPEQFQEILLDKIGFRRVEVITSDGLSDSKTGFNRPIFAFQK</sequence>
<dbReference type="Proteomes" id="UP001163603">
    <property type="component" value="Chromosome 8"/>
</dbReference>
<name>A0ACC0Y436_9ROSI</name>
<proteinExistence type="predicted"/>
<organism evidence="1 2">
    <name type="scientific">Pistacia integerrima</name>
    <dbReference type="NCBI Taxonomy" id="434235"/>
    <lineage>
        <taxon>Eukaryota</taxon>
        <taxon>Viridiplantae</taxon>
        <taxon>Streptophyta</taxon>
        <taxon>Embryophyta</taxon>
        <taxon>Tracheophyta</taxon>
        <taxon>Spermatophyta</taxon>
        <taxon>Magnoliopsida</taxon>
        <taxon>eudicotyledons</taxon>
        <taxon>Gunneridae</taxon>
        <taxon>Pentapetalae</taxon>
        <taxon>rosids</taxon>
        <taxon>malvids</taxon>
        <taxon>Sapindales</taxon>
        <taxon>Anacardiaceae</taxon>
        <taxon>Pistacia</taxon>
    </lineage>
</organism>